<feature type="compositionally biased region" description="Polar residues" evidence="1">
    <location>
        <begin position="91"/>
        <end position="106"/>
    </location>
</feature>
<name>A0A8K1CQR9_PYTOL</name>
<feature type="region of interest" description="Disordered" evidence="1">
    <location>
        <begin position="57"/>
        <end position="109"/>
    </location>
</feature>
<dbReference type="EMBL" id="SPLM01000003">
    <property type="protein sequence ID" value="TMW68106.1"/>
    <property type="molecule type" value="Genomic_DNA"/>
</dbReference>
<accession>A0A8K1CQR9</accession>
<dbReference type="AlphaFoldDB" id="A0A8K1CQR9"/>
<organism evidence="2 3">
    <name type="scientific">Pythium oligandrum</name>
    <name type="common">Mycoparasitic fungus</name>
    <dbReference type="NCBI Taxonomy" id="41045"/>
    <lineage>
        <taxon>Eukaryota</taxon>
        <taxon>Sar</taxon>
        <taxon>Stramenopiles</taxon>
        <taxon>Oomycota</taxon>
        <taxon>Peronosporomycetes</taxon>
        <taxon>Pythiales</taxon>
        <taxon>Pythiaceae</taxon>
        <taxon>Pythium</taxon>
    </lineage>
</organism>
<keyword evidence="3" id="KW-1185">Reference proteome</keyword>
<evidence type="ECO:0000313" key="2">
    <source>
        <dbReference type="EMBL" id="TMW68106.1"/>
    </source>
</evidence>
<evidence type="ECO:0000313" key="3">
    <source>
        <dbReference type="Proteomes" id="UP000794436"/>
    </source>
</evidence>
<evidence type="ECO:0000256" key="1">
    <source>
        <dbReference type="SAM" id="MobiDB-lite"/>
    </source>
</evidence>
<sequence length="221" mass="24331">MHQVRVGRLQHVAAPPAPPTPLELSAEEQEQLRIVRQQAFTRHQRNAVFTREILTRQSSVQPKASAGSTANESDAALKDNESEAQAAKGSSGESVTANGSSASPKNAKTEELQKKLDALKQENDRLRTQLQQQEETTAAEQARYVSCLSRAGFASPYHDFVLGFLTDFSRALGVSHSDAELLAMLHTFSTHEELATSRQRVLEEASRHAQTHAMPHQVLKL</sequence>
<protein>
    <submittedName>
        <fullName evidence="2">Uncharacterized protein</fullName>
    </submittedName>
</protein>
<dbReference type="Proteomes" id="UP000794436">
    <property type="component" value="Unassembled WGS sequence"/>
</dbReference>
<gene>
    <name evidence="2" type="ORF">Poli38472_007778</name>
</gene>
<proteinExistence type="predicted"/>
<feature type="compositionally biased region" description="Polar residues" evidence="1">
    <location>
        <begin position="57"/>
        <end position="72"/>
    </location>
</feature>
<reference evidence="2" key="1">
    <citation type="submission" date="2019-03" db="EMBL/GenBank/DDBJ databases">
        <title>Long read genome sequence of the mycoparasitic Pythium oligandrum ATCC 38472 isolated from sugarbeet rhizosphere.</title>
        <authorList>
            <person name="Gaulin E."/>
        </authorList>
    </citation>
    <scope>NUCLEOTIDE SEQUENCE</scope>
    <source>
        <strain evidence="2">ATCC 38472_TT</strain>
    </source>
</reference>
<comment type="caution">
    <text evidence="2">The sequence shown here is derived from an EMBL/GenBank/DDBJ whole genome shotgun (WGS) entry which is preliminary data.</text>
</comment>
<feature type="region of interest" description="Disordered" evidence="1">
    <location>
        <begin position="1"/>
        <end position="28"/>
    </location>
</feature>